<dbReference type="PANTHER" id="PTHR33048:SF129">
    <property type="entry name" value="INTEGRAL MEMBRANE PROTEIN-RELATED"/>
    <property type="match status" value="1"/>
</dbReference>
<evidence type="ECO:0000256" key="2">
    <source>
        <dbReference type="ARBA" id="ARBA00022692"/>
    </source>
</evidence>
<dbReference type="InterPro" id="IPR052337">
    <property type="entry name" value="SAT4-like"/>
</dbReference>
<proteinExistence type="inferred from homology"/>
<feature type="region of interest" description="Disordered" evidence="6">
    <location>
        <begin position="394"/>
        <end position="475"/>
    </location>
</feature>
<dbReference type="Pfam" id="PF20684">
    <property type="entry name" value="Fung_rhodopsin"/>
    <property type="match status" value="1"/>
</dbReference>
<dbReference type="InterPro" id="IPR049326">
    <property type="entry name" value="Rhodopsin_dom_fungi"/>
</dbReference>
<feature type="transmembrane region" description="Helical" evidence="7">
    <location>
        <begin position="227"/>
        <end position="249"/>
    </location>
</feature>
<keyword evidence="4 7" id="KW-0472">Membrane</keyword>
<evidence type="ECO:0000256" key="6">
    <source>
        <dbReference type="SAM" id="MobiDB-lite"/>
    </source>
</evidence>
<evidence type="ECO:0000259" key="8">
    <source>
        <dbReference type="Pfam" id="PF20684"/>
    </source>
</evidence>
<evidence type="ECO:0000313" key="9">
    <source>
        <dbReference type="EMBL" id="THX12406.1"/>
    </source>
</evidence>
<evidence type="ECO:0000256" key="3">
    <source>
        <dbReference type="ARBA" id="ARBA00022989"/>
    </source>
</evidence>
<keyword evidence="2 7" id="KW-0812">Transmembrane</keyword>
<protein>
    <recommendedName>
        <fullName evidence="8">Rhodopsin domain-containing protein</fullName>
    </recommendedName>
</protein>
<reference evidence="9" key="1">
    <citation type="submission" date="2018-10" db="EMBL/GenBank/DDBJ databases">
        <title>Fifty Aureobasidium pullulans genomes reveal a recombining polyextremotolerant generalist.</title>
        <authorList>
            <person name="Gostincar C."/>
            <person name="Turk M."/>
            <person name="Zajc J."/>
            <person name="Gunde-Cimerman N."/>
        </authorList>
    </citation>
    <scope>NUCLEOTIDE SEQUENCE [LARGE SCALE GENOMIC DNA]</scope>
    <source>
        <strain evidence="9">EXF-10085</strain>
    </source>
</reference>
<name>A0A4S9CXM3_AURPU</name>
<evidence type="ECO:0000256" key="7">
    <source>
        <dbReference type="SAM" id="Phobius"/>
    </source>
</evidence>
<feature type="compositionally biased region" description="Low complexity" evidence="6">
    <location>
        <begin position="403"/>
        <end position="425"/>
    </location>
</feature>
<accession>A0A4S9CXM3</accession>
<feature type="transmembrane region" description="Helical" evidence="7">
    <location>
        <begin position="32"/>
        <end position="51"/>
    </location>
</feature>
<organism evidence="9">
    <name type="scientific">Aureobasidium pullulans</name>
    <name type="common">Black yeast</name>
    <name type="synonym">Pullularia pullulans</name>
    <dbReference type="NCBI Taxonomy" id="5580"/>
    <lineage>
        <taxon>Eukaryota</taxon>
        <taxon>Fungi</taxon>
        <taxon>Dikarya</taxon>
        <taxon>Ascomycota</taxon>
        <taxon>Pezizomycotina</taxon>
        <taxon>Dothideomycetes</taxon>
        <taxon>Dothideomycetidae</taxon>
        <taxon>Dothideales</taxon>
        <taxon>Saccotheciaceae</taxon>
        <taxon>Aureobasidium</taxon>
    </lineage>
</organism>
<comment type="similarity">
    <text evidence="5">Belongs to the SAT4 family.</text>
</comment>
<gene>
    <name evidence="9" type="ORF">D6D13_04231</name>
</gene>
<sequence length="475" mass="52097">MTKSFLPPPEAFATYPAPNYIDPQTRGKATCITAIVCGVLSIFFVSLRLIARLRIKRGLGWDDFWILFGLIFGICFYINIILGTQLWGYKYHIWDLPPRLCKGAAIIEITAVLFFLLSTSGIRMSLLSFYLHLVRDAGSVGWKRTIHGFVVVTIVLSLAFGLTAVFRCTPVSAYWTYPMPEDAKCFDDSIITLVGGVLVVVADLCTMLLPLPVVLSFNMPIRQRISVAVLLSLGIVITIVSTTRTVYLWKSLIGTYDITWESHPLLICGSVEIVLSIVSPISPTLPPPPAKPLSQESDMLTIISQVCACLPSIKPLYEKFCNWLSHHRHGFRSFLDNSSSDGTTAVGSKQPFSSKKPSSLSLDMSNASFSKGTIHAMYPLSTFTSINGKMGRVSEEEGEEMPETPMSWVSESGKGSSGSWLSGGLTPTSVSLPSPTKKDKLQVESRETYSVRGSEDDDGTGITVKKSVDIEYSEA</sequence>
<evidence type="ECO:0000256" key="1">
    <source>
        <dbReference type="ARBA" id="ARBA00004141"/>
    </source>
</evidence>
<feature type="transmembrane region" description="Helical" evidence="7">
    <location>
        <begin position="190"/>
        <end position="215"/>
    </location>
</feature>
<evidence type="ECO:0000256" key="4">
    <source>
        <dbReference type="ARBA" id="ARBA00023136"/>
    </source>
</evidence>
<evidence type="ECO:0000256" key="5">
    <source>
        <dbReference type="ARBA" id="ARBA00038359"/>
    </source>
</evidence>
<dbReference type="GO" id="GO:0016020">
    <property type="term" value="C:membrane"/>
    <property type="evidence" value="ECO:0007669"/>
    <property type="project" value="UniProtKB-SubCell"/>
</dbReference>
<dbReference type="AlphaFoldDB" id="A0A4S9CXM3"/>
<dbReference type="EMBL" id="QZAS01000012">
    <property type="protein sequence ID" value="THX12406.1"/>
    <property type="molecule type" value="Genomic_DNA"/>
</dbReference>
<comment type="caution">
    <text evidence="9">The sequence shown here is derived from an EMBL/GenBank/DDBJ whole genome shotgun (WGS) entry which is preliminary data.</text>
</comment>
<comment type="subcellular location">
    <subcellularLocation>
        <location evidence="1">Membrane</location>
        <topology evidence="1">Multi-pass membrane protein</topology>
    </subcellularLocation>
</comment>
<keyword evidence="3 7" id="KW-1133">Transmembrane helix</keyword>
<feature type="transmembrane region" description="Helical" evidence="7">
    <location>
        <begin position="109"/>
        <end position="134"/>
    </location>
</feature>
<feature type="compositionally biased region" description="Basic and acidic residues" evidence="6">
    <location>
        <begin position="436"/>
        <end position="449"/>
    </location>
</feature>
<dbReference type="PANTHER" id="PTHR33048">
    <property type="entry name" value="PTH11-LIKE INTEGRAL MEMBRANE PROTEIN (AFU_ORTHOLOGUE AFUA_5G11245)"/>
    <property type="match status" value="1"/>
</dbReference>
<feature type="transmembrane region" description="Helical" evidence="7">
    <location>
        <begin position="146"/>
        <end position="166"/>
    </location>
</feature>
<feature type="transmembrane region" description="Helical" evidence="7">
    <location>
        <begin position="63"/>
        <end position="89"/>
    </location>
</feature>
<feature type="domain" description="Rhodopsin" evidence="8">
    <location>
        <begin position="47"/>
        <end position="287"/>
    </location>
</feature>